<keyword evidence="1 2" id="KW-0238">DNA-binding</keyword>
<evidence type="ECO:0000313" key="4">
    <source>
        <dbReference type="EMBL" id="AUB61164.1"/>
    </source>
</evidence>
<protein>
    <recommendedName>
        <fullName evidence="3">HTH tetR-type domain-containing protein</fullName>
    </recommendedName>
</protein>
<organism evidence="4 5">
    <name type="scientific">Methanobacterium subterraneum</name>
    <dbReference type="NCBI Taxonomy" id="59277"/>
    <lineage>
        <taxon>Archaea</taxon>
        <taxon>Methanobacteriati</taxon>
        <taxon>Methanobacteriota</taxon>
        <taxon>Methanomada group</taxon>
        <taxon>Methanobacteria</taxon>
        <taxon>Methanobacteriales</taxon>
        <taxon>Methanobacteriaceae</taxon>
        <taxon>Methanobacterium</taxon>
    </lineage>
</organism>
<dbReference type="AlphaFoldDB" id="A0A2H4VSS9"/>
<dbReference type="KEGG" id="msub:BK009_11065"/>
<dbReference type="InterPro" id="IPR009057">
    <property type="entry name" value="Homeodomain-like_sf"/>
</dbReference>
<dbReference type="InterPro" id="IPR036271">
    <property type="entry name" value="Tet_transcr_reg_TetR-rel_C_sf"/>
</dbReference>
<name>A0A2H4VSS9_9EURY</name>
<dbReference type="PANTHER" id="PTHR30328:SF54">
    <property type="entry name" value="HTH-TYPE TRANSCRIPTIONAL REPRESSOR SCO4008"/>
    <property type="match status" value="1"/>
</dbReference>
<proteinExistence type="predicted"/>
<dbReference type="PRINTS" id="PR00455">
    <property type="entry name" value="HTHTETR"/>
</dbReference>
<gene>
    <name evidence="4" type="ORF">BK009_11065</name>
</gene>
<evidence type="ECO:0000256" key="2">
    <source>
        <dbReference type="PROSITE-ProRule" id="PRU00335"/>
    </source>
</evidence>
<dbReference type="Proteomes" id="UP000232631">
    <property type="component" value="Chromosome"/>
</dbReference>
<evidence type="ECO:0000259" key="3">
    <source>
        <dbReference type="PROSITE" id="PS50977"/>
    </source>
</evidence>
<dbReference type="InterPro" id="IPR001647">
    <property type="entry name" value="HTH_TetR"/>
</dbReference>
<accession>A0A2H4VSS9</accession>
<dbReference type="PROSITE" id="PS50977">
    <property type="entry name" value="HTH_TETR_2"/>
    <property type="match status" value="1"/>
</dbReference>
<dbReference type="PANTHER" id="PTHR30328">
    <property type="entry name" value="TRANSCRIPTIONAL REPRESSOR"/>
    <property type="match status" value="1"/>
</dbReference>
<dbReference type="GeneID" id="35123708"/>
<dbReference type="EMBL" id="CP017768">
    <property type="protein sequence ID" value="AUB61164.1"/>
    <property type="molecule type" value="Genomic_DNA"/>
</dbReference>
<dbReference type="InterPro" id="IPR050109">
    <property type="entry name" value="HTH-type_TetR-like_transc_reg"/>
</dbReference>
<dbReference type="RefSeq" id="WP_157809460.1">
    <property type="nucleotide sequence ID" value="NZ_CP017768.1"/>
</dbReference>
<reference evidence="4 5" key="1">
    <citation type="submission" date="2016-10" db="EMBL/GenBank/DDBJ databases">
        <title>Comparative genomics between deep and shallow subseafloor isolates.</title>
        <authorList>
            <person name="Ishii S."/>
            <person name="Miller J.R."/>
            <person name="Sutton G."/>
            <person name="Suzuki S."/>
            <person name="Methe B."/>
            <person name="Inagaki F."/>
            <person name="Imachi H."/>
        </authorList>
    </citation>
    <scope>NUCLEOTIDE SEQUENCE [LARGE SCALE GENOMIC DNA]</scope>
    <source>
        <strain evidence="4 5">A8p</strain>
    </source>
</reference>
<evidence type="ECO:0000256" key="1">
    <source>
        <dbReference type="ARBA" id="ARBA00023125"/>
    </source>
</evidence>
<sequence>MKKKTFARKNELLEAALDEFTLKNYENASLNTIIKNAGISKGTFYYHFQDKESLYLFLLETANKAKWKFINNHRKEIPRGQKANDIFEEFKIQAQIGMEFASSFPQYHRLSMMFVRERGNKIYNNAKSKLNFSTQSMMGEVVKKARENGELNPRFSEDFTVKVLTHLLMNFDDIFHEEEDFHLNMMVENLNNYVEFMKNGLGK</sequence>
<dbReference type="SUPFAM" id="SSF48498">
    <property type="entry name" value="Tetracyclin repressor-like, C-terminal domain"/>
    <property type="match status" value="1"/>
</dbReference>
<dbReference type="Gene3D" id="1.10.357.10">
    <property type="entry name" value="Tetracycline Repressor, domain 2"/>
    <property type="match status" value="1"/>
</dbReference>
<feature type="domain" description="HTH tetR-type" evidence="3">
    <location>
        <begin position="6"/>
        <end position="66"/>
    </location>
</feature>
<evidence type="ECO:0000313" key="5">
    <source>
        <dbReference type="Proteomes" id="UP000232631"/>
    </source>
</evidence>
<dbReference type="Pfam" id="PF00440">
    <property type="entry name" value="TetR_N"/>
    <property type="match status" value="1"/>
</dbReference>
<dbReference type="GO" id="GO:0003677">
    <property type="term" value="F:DNA binding"/>
    <property type="evidence" value="ECO:0007669"/>
    <property type="project" value="UniProtKB-UniRule"/>
</dbReference>
<keyword evidence="5" id="KW-1185">Reference proteome</keyword>
<feature type="DNA-binding region" description="H-T-H motif" evidence="2">
    <location>
        <begin position="29"/>
        <end position="48"/>
    </location>
</feature>
<dbReference type="SUPFAM" id="SSF46689">
    <property type="entry name" value="Homeodomain-like"/>
    <property type="match status" value="1"/>
</dbReference>